<dbReference type="InterPro" id="IPR044140">
    <property type="entry name" value="ProRS_anticodon_short"/>
</dbReference>
<keyword evidence="4 10" id="KW-0436">Ligase</keyword>
<dbReference type="InterPro" id="IPR036754">
    <property type="entry name" value="YbaK/aa-tRNA-synt-asso_dom_sf"/>
</dbReference>
<organism evidence="12 13">
    <name type="scientific">Halobacillus kuroshimensis</name>
    <dbReference type="NCBI Taxonomy" id="302481"/>
    <lineage>
        <taxon>Bacteria</taxon>
        <taxon>Bacillati</taxon>
        <taxon>Bacillota</taxon>
        <taxon>Bacilli</taxon>
        <taxon>Bacillales</taxon>
        <taxon>Bacillaceae</taxon>
        <taxon>Halobacillus</taxon>
    </lineage>
</organism>
<dbReference type="InterPro" id="IPR023717">
    <property type="entry name" value="Pro-tRNA-Synthase_IIa_type1"/>
</dbReference>
<accession>A0ABS3DT14</accession>
<dbReference type="PANTHER" id="PTHR42753">
    <property type="entry name" value="MITOCHONDRIAL RIBOSOME PROTEIN L39/PROLYL-TRNA LIGASE FAMILY MEMBER"/>
    <property type="match status" value="1"/>
</dbReference>
<dbReference type="PROSITE" id="PS50862">
    <property type="entry name" value="AA_TRNA_LIGASE_II"/>
    <property type="match status" value="1"/>
</dbReference>
<dbReference type="NCBIfam" id="NF006625">
    <property type="entry name" value="PRK09194.1"/>
    <property type="match status" value="1"/>
</dbReference>
<protein>
    <recommendedName>
        <fullName evidence="10">Proline--tRNA ligase</fullName>
        <ecNumber evidence="10">6.1.1.15</ecNumber>
    </recommendedName>
    <alternativeName>
        <fullName evidence="10">Prolyl-tRNA synthetase</fullName>
        <shortName evidence="10">ProRS</shortName>
    </alternativeName>
</protein>
<dbReference type="SUPFAM" id="SSF52954">
    <property type="entry name" value="Class II aaRS ABD-related"/>
    <property type="match status" value="1"/>
</dbReference>
<dbReference type="InterPro" id="IPR002316">
    <property type="entry name" value="Pro-tRNA-ligase_IIa"/>
</dbReference>
<dbReference type="Pfam" id="PF03129">
    <property type="entry name" value="HGTP_anticodon"/>
    <property type="match status" value="1"/>
</dbReference>
<dbReference type="PRINTS" id="PR01046">
    <property type="entry name" value="TRNASYNTHPRO"/>
</dbReference>
<evidence type="ECO:0000256" key="7">
    <source>
        <dbReference type="ARBA" id="ARBA00022917"/>
    </source>
</evidence>
<comment type="subcellular location">
    <subcellularLocation>
        <location evidence="1 10">Cytoplasm</location>
    </subcellularLocation>
</comment>
<comment type="caution">
    <text evidence="12">The sequence shown here is derived from an EMBL/GenBank/DDBJ whole genome shotgun (WGS) entry which is preliminary data.</text>
</comment>
<dbReference type="InterPro" id="IPR036621">
    <property type="entry name" value="Anticodon-bd_dom_sf"/>
</dbReference>
<evidence type="ECO:0000256" key="9">
    <source>
        <dbReference type="ARBA" id="ARBA00047671"/>
    </source>
</evidence>
<dbReference type="Pfam" id="PF04073">
    <property type="entry name" value="tRNA_edit"/>
    <property type="match status" value="1"/>
</dbReference>
<dbReference type="EMBL" id="JAEKJY010000001">
    <property type="protein sequence ID" value="MBN8234484.1"/>
    <property type="molecule type" value="Genomic_DNA"/>
</dbReference>
<evidence type="ECO:0000313" key="13">
    <source>
        <dbReference type="Proteomes" id="UP000663970"/>
    </source>
</evidence>
<evidence type="ECO:0000313" key="12">
    <source>
        <dbReference type="EMBL" id="MBN8234484.1"/>
    </source>
</evidence>
<gene>
    <name evidence="10" type="primary">proS</name>
    <name evidence="12" type="ORF">JF544_04450</name>
</gene>
<dbReference type="NCBIfam" id="TIGR00409">
    <property type="entry name" value="proS_fam_II"/>
    <property type="match status" value="1"/>
</dbReference>
<name>A0ABS3DT14_9BACI</name>
<evidence type="ECO:0000259" key="11">
    <source>
        <dbReference type="PROSITE" id="PS50862"/>
    </source>
</evidence>
<dbReference type="SUPFAM" id="SSF55826">
    <property type="entry name" value="YbaK/ProRS associated domain"/>
    <property type="match status" value="1"/>
</dbReference>
<evidence type="ECO:0000256" key="5">
    <source>
        <dbReference type="ARBA" id="ARBA00022741"/>
    </source>
</evidence>
<dbReference type="EC" id="6.1.1.15" evidence="10"/>
<keyword evidence="3 10" id="KW-0963">Cytoplasm</keyword>
<feature type="domain" description="Aminoacyl-transfer RNA synthetases class-II family profile" evidence="11">
    <location>
        <begin position="33"/>
        <end position="465"/>
    </location>
</feature>
<dbReference type="RefSeq" id="WP_206932618.1">
    <property type="nucleotide sequence ID" value="NZ_JAEKJY010000001.1"/>
</dbReference>
<dbReference type="Proteomes" id="UP000663970">
    <property type="component" value="Unassembled WGS sequence"/>
</dbReference>
<dbReference type="InterPro" id="IPR050062">
    <property type="entry name" value="Pro-tRNA_synthetase"/>
</dbReference>
<dbReference type="PIRSF" id="PIRSF001535">
    <property type="entry name" value="ProRS_1"/>
    <property type="match status" value="1"/>
</dbReference>
<evidence type="ECO:0000256" key="10">
    <source>
        <dbReference type="HAMAP-Rule" id="MF_01569"/>
    </source>
</evidence>
<comment type="subunit">
    <text evidence="2 10">Homodimer.</text>
</comment>
<comment type="domain">
    <text evidence="10">Consists of three domains: the N-terminal catalytic domain, the editing domain and the C-terminal anticodon-binding domain.</text>
</comment>
<dbReference type="CDD" id="cd00861">
    <property type="entry name" value="ProRS_anticodon_short"/>
    <property type="match status" value="1"/>
</dbReference>
<dbReference type="Gene3D" id="3.40.50.800">
    <property type="entry name" value="Anticodon-binding domain"/>
    <property type="match status" value="1"/>
</dbReference>
<comment type="function">
    <text evidence="10">Catalyzes the attachment of proline to tRNA(Pro) in a two-step reaction: proline is first activated by ATP to form Pro-AMP and then transferred to the acceptor end of tRNA(Pro). As ProRS can inadvertently accommodate and process non-cognate amino acids such as alanine and cysteine, to avoid such errors it has two additional distinct editing activities against alanine. One activity is designated as 'pretransfer' editing and involves the tRNA(Pro)-independent hydrolysis of activated Ala-AMP. The other activity is designated 'posttransfer' editing and involves deacylation of mischarged Ala-tRNA(Pro). The misacylated Cys-tRNA(Pro) is not edited by ProRS.</text>
</comment>
<evidence type="ECO:0000256" key="3">
    <source>
        <dbReference type="ARBA" id="ARBA00022490"/>
    </source>
</evidence>
<dbReference type="InterPro" id="IPR006195">
    <property type="entry name" value="aa-tRNA-synth_II"/>
</dbReference>
<evidence type="ECO:0000256" key="4">
    <source>
        <dbReference type="ARBA" id="ARBA00022598"/>
    </source>
</evidence>
<dbReference type="Gene3D" id="3.30.930.10">
    <property type="entry name" value="Bira Bifunctional Protein, Domain 2"/>
    <property type="match status" value="2"/>
</dbReference>
<reference evidence="12 13" key="1">
    <citation type="submission" date="2020-12" db="EMBL/GenBank/DDBJ databases">
        <title>Oil enriched cultivation method for isolating marine PHA-producing bacteria.</title>
        <authorList>
            <person name="Zheng W."/>
            <person name="Yu S."/>
            <person name="Huang Y."/>
        </authorList>
    </citation>
    <scope>NUCLEOTIDE SEQUENCE [LARGE SCALE GENOMIC DNA]</scope>
    <source>
        <strain evidence="12 13">SY-2-6</strain>
    </source>
</reference>
<comment type="catalytic activity">
    <reaction evidence="9 10">
        <text>tRNA(Pro) + L-proline + ATP = L-prolyl-tRNA(Pro) + AMP + diphosphate</text>
        <dbReference type="Rhea" id="RHEA:14305"/>
        <dbReference type="Rhea" id="RHEA-COMP:9700"/>
        <dbReference type="Rhea" id="RHEA-COMP:9702"/>
        <dbReference type="ChEBI" id="CHEBI:30616"/>
        <dbReference type="ChEBI" id="CHEBI:33019"/>
        <dbReference type="ChEBI" id="CHEBI:60039"/>
        <dbReference type="ChEBI" id="CHEBI:78442"/>
        <dbReference type="ChEBI" id="CHEBI:78532"/>
        <dbReference type="ChEBI" id="CHEBI:456215"/>
        <dbReference type="EC" id="6.1.1.15"/>
    </reaction>
</comment>
<dbReference type="InterPro" id="IPR002314">
    <property type="entry name" value="aa-tRNA-synt_IIb"/>
</dbReference>
<dbReference type="InterPro" id="IPR007214">
    <property type="entry name" value="YbaK/aa-tRNA-synth-assoc-dom"/>
</dbReference>
<evidence type="ECO:0000256" key="2">
    <source>
        <dbReference type="ARBA" id="ARBA00011738"/>
    </source>
</evidence>
<dbReference type="CDD" id="cd00779">
    <property type="entry name" value="ProRS_core_prok"/>
    <property type="match status" value="1"/>
</dbReference>
<evidence type="ECO:0000256" key="8">
    <source>
        <dbReference type="ARBA" id="ARBA00023146"/>
    </source>
</evidence>
<keyword evidence="6 10" id="KW-0067">ATP-binding</keyword>
<dbReference type="GO" id="GO:0004827">
    <property type="term" value="F:proline-tRNA ligase activity"/>
    <property type="evidence" value="ECO:0007669"/>
    <property type="project" value="UniProtKB-EC"/>
</dbReference>
<dbReference type="CDD" id="cd04334">
    <property type="entry name" value="ProRS-INS"/>
    <property type="match status" value="1"/>
</dbReference>
<dbReference type="InterPro" id="IPR045864">
    <property type="entry name" value="aa-tRNA-synth_II/BPL/LPL"/>
</dbReference>
<evidence type="ECO:0000256" key="1">
    <source>
        <dbReference type="ARBA" id="ARBA00004496"/>
    </source>
</evidence>
<dbReference type="Pfam" id="PF00587">
    <property type="entry name" value="tRNA-synt_2b"/>
    <property type="match status" value="1"/>
</dbReference>
<comment type="similarity">
    <text evidence="10">Belongs to the class-II aminoacyl-tRNA synthetase family. ProS type 1 subfamily.</text>
</comment>
<dbReference type="InterPro" id="IPR004154">
    <property type="entry name" value="Anticodon-bd"/>
</dbReference>
<proteinExistence type="inferred from homology"/>
<keyword evidence="5 10" id="KW-0547">Nucleotide-binding</keyword>
<dbReference type="PANTHER" id="PTHR42753:SF2">
    <property type="entry name" value="PROLINE--TRNA LIGASE"/>
    <property type="match status" value="1"/>
</dbReference>
<keyword evidence="7 10" id="KW-0648">Protein biosynthesis</keyword>
<keyword evidence="8 10" id="KW-0030">Aminoacyl-tRNA synthetase</keyword>
<dbReference type="InterPro" id="IPR004500">
    <property type="entry name" value="Pro-tRNA-synth_IIa_bac-type"/>
</dbReference>
<evidence type="ECO:0000256" key="6">
    <source>
        <dbReference type="ARBA" id="ARBA00022840"/>
    </source>
</evidence>
<dbReference type="HAMAP" id="MF_01569">
    <property type="entry name" value="Pro_tRNA_synth_type1"/>
    <property type="match status" value="1"/>
</dbReference>
<keyword evidence="13" id="KW-1185">Reference proteome</keyword>
<sequence>MRQSHMFIPTLKENPADADIKSHQLLVRAGYIRQIASGIYSFLPIGQRVLRKVENIVREEMEKIGAHEMAMPALEPSELWKETGRWSTFGSELMRLNDRHNREFALGATHEEVITSLVRHEVKSYKQLPLTVFQIQNKFRDEARPRFGLLRGREFLMKDAYSFNESYESLDETYEKMFQAYSNVFSRLGLNFRAVIADSGAMGGKDTHEFMVLSEVGEDVIAYSDTSRYAANIEMAPVTAVYEKSAEAPIDMEKVETPGCKTMQEVADFFGHQLEEGLKAILFKVDEQFVLAVTRGDHEVNDVKLKNLYDAGVVELASAEDTKRLMGAGFGSLGPVGVPEDVDVVADAAVEALVNVTCGANEDGYHYKNATPEKDFHVSRYADLRFIQEGDPSPDGEGVIQFARGIEVGHVFKLGEFYSQRMNATFLNDQGKAETMIMGSYGIGVSRTLAAVVEQYNDDRGITWPANVAPFQVHLLSMNPKKEEQKELADQLYDQLLESGIEVLYDDRKERAGVKFADSDLFGIPVRVTVGKQAGEGIVEVKERATGEQKELSASEIADYIKNWYKA</sequence>
<dbReference type="InterPro" id="IPR033730">
    <property type="entry name" value="ProRS_core_prok"/>
</dbReference>
<dbReference type="SUPFAM" id="SSF55681">
    <property type="entry name" value="Class II aaRS and biotin synthetases"/>
    <property type="match status" value="1"/>
</dbReference>